<dbReference type="Pfam" id="PF03055">
    <property type="entry name" value="RPE65"/>
    <property type="match status" value="1"/>
</dbReference>
<keyword evidence="4" id="KW-0560">Oxidoreductase</keyword>
<proteinExistence type="inferred from homology"/>
<organism evidence="7 8">
    <name type="scientific">Diaporthe eres</name>
    <name type="common">Phomopsis oblonga</name>
    <dbReference type="NCBI Taxonomy" id="83184"/>
    <lineage>
        <taxon>Eukaryota</taxon>
        <taxon>Fungi</taxon>
        <taxon>Dikarya</taxon>
        <taxon>Ascomycota</taxon>
        <taxon>Pezizomycotina</taxon>
        <taxon>Sordariomycetes</taxon>
        <taxon>Sordariomycetidae</taxon>
        <taxon>Diaporthales</taxon>
        <taxon>Diaporthaceae</taxon>
        <taxon>Diaporthe</taxon>
        <taxon>Diaporthe eres species complex</taxon>
    </lineage>
</organism>
<reference evidence="7 8" key="1">
    <citation type="submission" date="2024-02" db="EMBL/GenBank/DDBJ databases">
        <title>De novo assembly and annotation of 12 fungi associated with fruit tree decline syndrome in Ontario, Canada.</title>
        <authorList>
            <person name="Sulman M."/>
            <person name="Ellouze W."/>
            <person name="Ilyukhin E."/>
        </authorList>
    </citation>
    <scope>NUCLEOTIDE SEQUENCE [LARGE SCALE GENOMIC DNA]</scope>
    <source>
        <strain evidence="7 8">M169</strain>
    </source>
</reference>
<comment type="caution">
    <text evidence="7">The sequence shown here is derived from an EMBL/GenBank/DDBJ whole genome shotgun (WGS) entry which is preliminary data.</text>
</comment>
<keyword evidence="3" id="KW-0479">Metal-binding</keyword>
<evidence type="ECO:0000313" key="8">
    <source>
        <dbReference type="Proteomes" id="UP001430848"/>
    </source>
</evidence>
<evidence type="ECO:0000256" key="1">
    <source>
        <dbReference type="ARBA" id="ARBA00001954"/>
    </source>
</evidence>
<comment type="similarity">
    <text evidence="2">Belongs to the carotenoid oxygenase family.</text>
</comment>
<dbReference type="InterPro" id="IPR004294">
    <property type="entry name" value="Carotenoid_Oase"/>
</dbReference>
<dbReference type="PANTHER" id="PTHR10543">
    <property type="entry name" value="BETA-CAROTENE DIOXYGENASE"/>
    <property type="match status" value="1"/>
</dbReference>
<keyword evidence="5" id="KW-0408">Iron</keyword>
<evidence type="ECO:0000256" key="6">
    <source>
        <dbReference type="SAM" id="MobiDB-lite"/>
    </source>
</evidence>
<evidence type="ECO:0000256" key="4">
    <source>
        <dbReference type="ARBA" id="ARBA00023002"/>
    </source>
</evidence>
<dbReference type="EMBL" id="JAKNSF020000157">
    <property type="protein sequence ID" value="KAK7710502.1"/>
    <property type="molecule type" value="Genomic_DNA"/>
</dbReference>
<evidence type="ECO:0008006" key="9">
    <source>
        <dbReference type="Google" id="ProtNLM"/>
    </source>
</evidence>
<name>A0ABR1NPW8_DIAER</name>
<dbReference type="PANTHER" id="PTHR10543:SF89">
    <property type="entry name" value="CAROTENOID 9,10(9',10')-CLEAVAGE DIOXYGENASE 1"/>
    <property type="match status" value="1"/>
</dbReference>
<evidence type="ECO:0000256" key="5">
    <source>
        <dbReference type="ARBA" id="ARBA00023004"/>
    </source>
</evidence>
<accession>A0ABR1NPW8</accession>
<evidence type="ECO:0000256" key="2">
    <source>
        <dbReference type="ARBA" id="ARBA00006787"/>
    </source>
</evidence>
<keyword evidence="8" id="KW-1185">Reference proteome</keyword>
<comment type="cofactor">
    <cofactor evidence="1">
        <name>Fe(2+)</name>
        <dbReference type="ChEBI" id="CHEBI:29033"/>
    </cofactor>
</comment>
<evidence type="ECO:0000256" key="3">
    <source>
        <dbReference type="ARBA" id="ARBA00022723"/>
    </source>
</evidence>
<feature type="region of interest" description="Disordered" evidence="6">
    <location>
        <begin position="510"/>
        <end position="529"/>
    </location>
</feature>
<evidence type="ECO:0000313" key="7">
    <source>
        <dbReference type="EMBL" id="KAK7710502.1"/>
    </source>
</evidence>
<dbReference type="Proteomes" id="UP001430848">
    <property type="component" value="Unassembled WGS sequence"/>
</dbReference>
<gene>
    <name evidence="7" type="ORF">SLS63_012932</name>
</gene>
<sequence length="529" mass="59799">MVHVVPGVASSGGTRFPKHYAMSKWNEDHLRFEADVYELEVIGKIPSAIHGAFYRVQPDHAFPPLFAETEIPLNGDGNVSSFYIKDGHVDFKQRYVQTPKLVAEREARRALFGRYRNKYTDDPRVQNVLKGTTANTHVVFHDNKLMALKEDTRPMELDPITLETLGYLDYHGTLRCPTHTAHPKADSITGELVSFGYEAAGDASPDICSFTVDKNGRLSEEVWFKAPWPCMIHDFWATDNWVVYPINGLKASLEQMQKGGDHFYWDETLDHQLLGVIPRRGAKPGDAKWFKTPQGCYSHTINAYEEDGKLVLDANVWTDVHFPFFPNTKGERFFTDPRKVKAPIIRYRFDPNGSTNKMIHPEGVLVDGVNEFGRIDDRLLGKKYSRVWILKVDPTHEVKLNDHEAAEGNVGFNTLVCYNFDTGELQSYQHGDDTTFQEPVFVPRHPDAAHEDGYLLVIADRYRENRNCLLLFEASDITKGPLAEIKLPFKLMDGLHGSWVDGQDVDAAREASAARKGVGAPNGKNPSHK</sequence>
<protein>
    <recommendedName>
        <fullName evidence="9">Lignostilbene dioxygenase</fullName>
    </recommendedName>
</protein>